<organism evidence="2 3">
    <name type="scientific">Setaria italica</name>
    <name type="common">Foxtail millet</name>
    <name type="synonym">Panicum italicum</name>
    <dbReference type="NCBI Taxonomy" id="4555"/>
    <lineage>
        <taxon>Eukaryota</taxon>
        <taxon>Viridiplantae</taxon>
        <taxon>Streptophyta</taxon>
        <taxon>Embryophyta</taxon>
        <taxon>Tracheophyta</taxon>
        <taxon>Spermatophyta</taxon>
        <taxon>Magnoliopsida</taxon>
        <taxon>Liliopsida</taxon>
        <taxon>Poales</taxon>
        <taxon>Poaceae</taxon>
        <taxon>PACMAD clade</taxon>
        <taxon>Panicoideae</taxon>
        <taxon>Panicodae</taxon>
        <taxon>Paniceae</taxon>
        <taxon>Cenchrinae</taxon>
        <taxon>Setaria</taxon>
    </lineage>
</organism>
<dbReference type="Gramene" id="KQL12126">
    <property type="protein sequence ID" value="KQL12126"/>
    <property type="gene ID" value="SETIT_007684mg"/>
</dbReference>
<dbReference type="AlphaFoldDB" id="K3Y0H3"/>
<reference evidence="3" key="1">
    <citation type="journal article" date="2012" name="Nat. Biotechnol.">
        <title>Reference genome sequence of the model plant Setaria.</title>
        <authorList>
            <person name="Bennetzen J.L."/>
            <person name="Schmutz J."/>
            <person name="Wang H."/>
            <person name="Percifield R."/>
            <person name="Hawkins J."/>
            <person name="Pontaroli A.C."/>
            <person name="Estep M."/>
            <person name="Feng L."/>
            <person name="Vaughn J.N."/>
            <person name="Grimwood J."/>
            <person name="Jenkins J."/>
            <person name="Barry K."/>
            <person name="Lindquist E."/>
            <person name="Hellsten U."/>
            <person name="Deshpande S."/>
            <person name="Wang X."/>
            <person name="Wu X."/>
            <person name="Mitros T."/>
            <person name="Triplett J."/>
            <person name="Yang X."/>
            <person name="Ye C.Y."/>
            <person name="Mauro-Herrera M."/>
            <person name="Wang L."/>
            <person name="Li P."/>
            <person name="Sharma M."/>
            <person name="Sharma R."/>
            <person name="Ronald P.C."/>
            <person name="Panaud O."/>
            <person name="Kellogg E.A."/>
            <person name="Brutnell T.P."/>
            <person name="Doust A.N."/>
            <person name="Tuskan G.A."/>
            <person name="Rokhsar D."/>
            <person name="Devos K.M."/>
        </authorList>
    </citation>
    <scope>NUCLEOTIDE SEQUENCE [LARGE SCALE GENOMIC DNA]</scope>
    <source>
        <strain evidence="3">cv. Yugu1</strain>
    </source>
</reference>
<protein>
    <submittedName>
        <fullName evidence="2">Uncharacterized protein</fullName>
    </submittedName>
</protein>
<evidence type="ECO:0000313" key="3">
    <source>
        <dbReference type="Proteomes" id="UP000004995"/>
    </source>
</evidence>
<dbReference type="EnsemblPlants" id="KQL12126">
    <property type="protein sequence ID" value="KQL12126"/>
    <property type="gene ID" value="SETIT_007684mg"/>
</dbReference>
<evidence type="ECO:0000313" key="2">
    <source>
        <dbReference type="EnsemblPlants" id="KQL12126"/>
    </source>
</evidence>
<dbReference type="HOGENOM" id="CLU_2594343_0_0_1"/>
<name>K3Y0H3_SETIT</name>
<accession>K3Y0H3</accession>
<feature type="compositionally biased region" description="Pro residues" evidence="1">
    <location>
        <begin position="1"/>
        <end position="11"/>
    </location>
</feature>
<evidence type="ECO:0000256" key="1">
    <source>
        <dbReference type="SAM" id="MobiDB-lite"/>
    </source>
</evidence>
<proteinExistence type="predicted"/>
<dbReference type="Proteomes" id="UP000004995">
    <property type="component" value="Unassembled WGS sequence"/>
</dbReference>
<sequence>MTSRPHAPPSPTSLTGATPPPQVHLLPTLSTFYCPMSRAERRGREAPASCGPPWNYPSWIQLYLRPPPQALSAPHLSTPA</sequence>
<dbReference type="EMBL" id="AGNK02002697">
    <property type="status" value="NOT_ANNOTATED_CDS"/>
    <property type="molecule type" value="Genomic_DNA"/>
</dbReference>
<feature type="region of interest" description="Disordered" evidence="1">
    <location>
        <begin position="1"/>
        <end position="22"/>
    </location>
</feature>
<reference evidence="2" key="2">
    <citation type="submission" date="2018-08" db="UniProtKB">
        <authorList>
            <consortium name="EnsemblPlants"/>
        </authorList>
    </citation>
    <scope>IDENTIFICATION</scope>
    <source>
        <strain evidence="2">Yugu1</strain>
    </source>
</reference>
<keyword evidence="3" id="KW-1185">Reference proteome</keyword>
<dbReference type="InParanoid" id="K3Y0H3"/>